<feature type="transmembrane region" description="Helical" evidence="1">
    <location>
        <begin position="16"/>
        <end position="34"/>
    </location>
</feature>
<feature type="transmembrane region" description="Helical" evidence="1">
    <location>
        <begin position="54"/>
        <end position="75"/>
    </location>
</feature>
<organism evidence="2 4">
    <name type="scientific">Iodobacter fluviatilis</name>
    <dbReference type="NCBI Taxonomy" id="537"/>
    <lineage>
        <taxon>Bacteria</taxon>
        <taxon>Pseudomonadati</taxon>
        <taxon>Pseudomonadota</taxon>
        <taxon>Betaproteobacteria</taxon>
        <taxon>Neisseriales</taxon>
        <taxon>Chitinibacteraceae</taxon>
        <taxon>Iodobacter</taxon>
    </lineage>
</organism>
<reference evidence="3 5" key="2">
    <citation type="submission" date="2019-03" db="EMBL/GenBank/DDBJ databases">
        <title>Genomic Encyclopedia of Type Strains, Phase IV (KMG-IV): sequencing the most valuable type-strain genomes for metagenomic binning, comparative biology and taxonomic classification.</title>
        <authorList>
            <person name="Goeker M."/>
        </authorList>
    </citation>
    <scope>NUCLEOTIDE SEQUENCE [LARGE SCALE GENOMIC DNA]</scope>
    <source>
        <strain evidence="3 5">DSM 3764</strain>
    </source>
</reference>
<keyword evidence="1" id="KW-0472">Membrane</keyword>
<sequence length="79" mass="8884">MNQEKSDEYQKAEGKMALVIFVVFCVWGGTYLFFVRPLLNEFLGEHKVASYPAILHLIPILGPVIILAMLLGRALPSKH</sequence>
<dbReference type="RefSeq" id="WP_132038623.1">
    <property type="nucleotide sequence ID" value="NZ_CAWOLO010000002.1"/>
</dbReference>
<evidence type="ECO:0000256" key="1">
    <source>
        <dbReference type="SAM" id="Phobius"/>
    </source>
</evidence>
<keyword evidence="1" id="KW-1133">Transmembrane helix</keyword>
<evidence type="ECO:0008006" key="6">
    <source>
        <dbReference type="Google" id="ProtNLM"/>
    </source>
</evidence>
<dbReference type="EMBL" id="UGHR01000001">
    <property type="protein sequence ID" value="STQ90832.1"/>
    <property type="molecule type" value="Genomic_DNA"/>
</dbReference>
<keyword evidence="5" id="KW-1185">Reference proteome</keyword>
<dbReference type="Proteomes" id="UP000295794">
    <property type="component" value="Unassembled WGS sequence"/>
</dbReference>
<protein>
    <recommendedName>
        <fullName evidence="6">EamA domain-containing protein</fullName>
    </recommendedName>
</protein>
<evidence type="ECO:0000313" key="4">
    <source>
        <dbReference type="Proteomes" id="UP000255108"/>
    </source>
</evidence>
<name>A0A377Q7J3_9NEIS</name>
<accession>A0A377Q7J3</accession>
<proteinExistence type="predicted"/>
<evidence type="ECO:0000313" key="3">
    <source>
        <dbReference type="EMBL" id="TCU89462.1"/>
    </source>
</evidence>
<keyword evidence="1" id="KW-0812">Transmembrane</keyword>
<dbReference type="Proteomes" id="UP000255108">
    <property type="component" value="Unassembled WGS sequence"/>
</dbReference>
<reference evidence="2 4" key="1">
    <citation type="submission" date="2018-06" db="EMBL/GenBank/DDBJ databases">
        <authorList>
            <consortium name="Pathogen Informatics"/>
            <person name="Doyle S."/>
        </authorList>
    </citation>
    <scope>NUCLEOTIDE SEQUENCE [LARGE SCALE GENOMIC DNA]</scope>
    <source>
        <strain evidence="2 4">NCTC11159</strain>
    </source>
</reference>
<gene>
    <name evidence="3" type="ORF">EV682_102374</name>
    <name evidence="2" type="ORF">NCTC11159_01899</name>
</gene>
<evidence type="ECO:0000313" key="5">
    <source>
        <dbReference type="Proteomes" id="UP000295794"/>
    </source>
</evidence>
<dbReference type="AlphaFoldDB" id="A0A377Q7J3"/>
<evidence type="ECO:0000313" key="2">
    <source>
        <dbReference type="EMBL" id="STQ90832.1"/>
    </source>
</evidence>
<dbReference type="EMBL" id="SMBT01000002">
    <property type="protein sequence ID" value="TCU89462.1"/>
    <property type="molecule type" value="Genomic_DNA"/>
</dbReference>